<dbReference type="AlphaFoldDB" id="A0A9W8BJ08"/>
<accession>A0A9W8BJ08</accession>
<sequence length="262" mass="29259">YGGKESVLSESEVQRKVIAGASNCDQLHFPELKKLGIGNCTPDCDLLYMNHPFPNLDLIELVGPFDKLRHCCRLKLPWVDTLTVVAEGTIPHDDIKVYNAFNHFFSGICIGEKAVLSFQDSDFNLDPGQLCLNNLTDLVMHSSDYAALCKFISRLPSLRRLELLLLNFSSEPLSSLFDTCIQECKATHQQTWAAKLVSLAIFEVNDECPIAVSTYGVQLLILHARAIRELAVPSSIELFITAFINAYQHDEPHLALIQLIAE</sequence>
<organism evidence="1 2">
    <name type="scientific">Coemansia thaxteri</name>
    <dbReference type="NCBI Taxonomy" id="2663907"/>
    <lineage>
        <taxon>Eukaryota</taxon>
        <taxon>Fungi</taxon>
        <taxon>Fungi incertae sedis</taxon>
        <taxon>Zoopagomycota</taxon>
        <taxon>Kickxellomycotina</taxon>
        <taxon>Kickxellomycetes</taxon>
        <taxon>Kickxellales</taxon>
        <taxon>Kickxellaceae</taxon>
        <taxon>Coemansia</taxon>
    </lineage>
</organism>
<reference evidence="1" key="1">
    <citation type="submission" date="2022-07" db="EMBL/GenBank/DDBJ databases">
        <title>Phylogenomic reconstructions and comparative analyses of Kickxellomycotina fungi.</title>
        <authorList>
            <person name="Reynolds N.K."/>
            <person name="Stajich J.E."/>
            <person name="Barry K."/>
            <person name="Grigoriev I.V."/>
            <person name="Crous P."/>
            <person name="Smith M.E."/>
        </authorList>
    </citation>
    <scope>NUCLEOTIDE SEQUENCE</scope>
    <source>
        <strain evidence="1">IMI 214461</strain>
    </source>
</reference>
<keyword evidence="2" id="KW-1185">Reference proteome</keyword>
<gene>
    <name evidence="1" type="ORF">H4R26_001141</name>
</gene>
<dbReference type="Proteomes" id="UP001150907">
    <property type="component" value="Unassembled WGS sequence"/>
</dbReference>
<dbReference type="OrthoDB" id="5521797at2759"/>
<comment type="caution">
    <text evidence="1">The sequence shown here is derived from an EMBL/GenBank/DDBJ whole genome shotgun (WGS) entry which is preliminary data.</text>
</comment>
<evidence type="ECO:0000313" key="1">
    <source>
        <dbReference type="EMBL" id="KAJ2006830.1"/>
    </source>
</evidence>
<protein>
    <submittedName>
        <fullName evidence="1">Uncharacterized protein</fullName>
    </submittedName>
</protein>
<dbReference type="EMBL" id="JANBQF010000046">
    <property type="protein sequence ID" value="KAJ2006830.1"/>
    <property type="molecule type" value="Genomic_DNA"/>
</dbReference>
<feature type="non-terminal residue" evidence="1">
    <location>
        <position position="1"/>
    </location>
</feature>
<proteinExistence type="predicted"/>
<evidence type="ECO:0000313" key="2">
    <source>
        <dbReference type="Proteomes" id="UP001150907"/>
    </source>
</evidence>
<name>A0A9W8BJ08_9FUNG</name>